<dbReference type="Pfam" id="PF01025">
    <property type="entry name" value="GrpE"/>
    <property type="match status" value="1"/>
</dbReference>
<dbReference type="PROSITE" id="PS01071">
    <property type="entry name" value="GRPE"/>
    <property type="match status" value="1"/>
</dbReference>
<dbReference type="HAMAP" id="MF_01151">
    <property type="entry name" value="GrpE"/>
    <property type="match status" value="1"/>
</dbReference>
<dbReference type="PANTHER" id="PTHR21237:SF23">
    <property type="entry name" value="GRPE PROTEIN HOMOLOG, MITOCHONDRIAL"/>
    <property type="match status" value="1"/>
</dbReference>
<dbReference type="GO" id="GO:0051082">
    <property type="term" value="F:unfolded protein binding"/>
    <property type="evidence" value="ECO:0007669"/>
    <property type="project" value="TreeGrafter"/>
</dbReference>
<evidence type="ECO:0000256" key="4">
    <source>
        <dbReference type="ARBA" id="ARBA00022490"/>
    </source>
</evidence>
<gene>
    <name evidence="10" type="primary">grpE</name>
    <name evidence="14" type="ORF">FKZ61_13025</name>
</gene>
<dbReference type="Gene3D" id="3.90.20.20">
    <property type="match status" value="1"/>
</dbReference>
<dbReference type="Proteomes" id="UP000317371">
    <property type="component" value="Unassembled WGS sequence"/>
</dbReference>
<evidence type="ECO:0000256" key="6">
    <source>
        <dbReference type="ARBA" id="ARBA00023186"/>
    </source>
</evidence>
<reference evidence="14 15" key="1">
    <citation type="submission" date="2019-06" db="EMBL/GenBank/DDBJ databases">
        <title>Genome sequence of Litorilinea aerophila BAA-2444.</title>
        <authorList>
            <person name="Maclea K.S."/>
            <person name="Maurais E.G."/>
            <person name="Iannazzi L.C."/>
        </authorList>
    </citation>
    <scope>NUCLEOTIDE SEQUENCE [LARGE SCALE GENOMIC DNA]</scope>
    <source>
        <strain evidence="14 15">ATCC BAA-2444</strain>
    </source>
</reference>
<evidence type="ECO:0000256" key="2">
    <source>
        <dbReference type="ARBA" id="ARBA00009054"/>
    </source>
</evidence>
<evidence type="ECO:0000256" key="5">
    <source>
        <dbReference type="ARBA" id="ARBA00023016"/>
    </source>
</evidence>
<dbReference type="FunFam" id="2.30.22.10:FF:000001">
    <property type="entry name" value="Protein GrpE"/>
    <property type="match status" value="1"/>
</dbReference>
<evidence type="ECO:0000313" key="15">
    <source>
        <dbReference type="Proteomes" id="UP000317371"/>
    </source>
</evidence>
<dbReference type="InParanoid" id="A0A540VEU9"/>
<dbReference type="InterPro" id="IPR000740">
    <property type="entry name" value="GrpE"/>
</dbReference>
<evidence type="ECO:0000256" key="3">
    <source>
        <dbReference type="ARBA" id="ARBA00011738"/>
    </source>
</evidence>
<comment type="subcellular location">
    <subcellularLocation>
        <location evidence="1 10">Cytoplasm</location>
    </subcellularLocation>
</comment>
<dbReference type="SUPFAM" id="SSF51064">
    <property type="entry name" value="Head domain of nucleotide exchange factor GrpE"/>
    <property type="match status" value="1"/>
</dbReference>
<protein>
    <recommendedName>
        <fullName evidence="8 10">Protein GrpE</fullName>
    </recommendedName>
    <alternativeName>
        <fullName evidence="9 10">HSP-70 cofactor</fullName>
    </alternativeName>
</protein>
<dbReference type="GO" id="GO:0005737">
    <property type="term" value="C:cytoplasm"/>
    <property type="evidence" value="ECO:0007669"/>
    <property type="project" value="UniProtKB-SubCell"/>
</dbReference>
<dbReference type="GO" id="GO:0051087">
    <property type="term" value="F:protein-folding chaperone binding"/>
    <property type="evidence" value="ECO:0007669"/>
    <property type="project" value="InterPro"/>
</dbReference>
<dbReference type="InterPro" id="IPR009012">
    <property type="entry name" value="GrpE_head"/>
</dbReference>
<dbReference type="PANTHER" id="PTHR21237">
    <property type="entry name" value="GRPE PROTEIN"/>
    <property type="match status" value="1"/>
</dbReference>
<dbReference type="CDD" id="cd00446">
    <property type="entry name" value="GrpE"/>
    <property type="match status" value="1"/>
</dbReference>
<evidence type="ECO:0000256" key="13">
    <source>
        <dbReference type="SAM" id="MobiDB-lite"/>
    </source>
</evidence>
<evidence type="ECO:0000256" key="8">
    <source>
        <dbReference type="ARBA" id="ARBA00072274"/>
    </source>
</evidence>
<sequence length="271" mass="29281">MVVMDGMDMDTRNQTGNYQTNEKMTGQNMAEKNWTEQNENGKPTAGAPGAEEPMAQGNAPSEASAGGNGLGQEEAQVQGREGEGEEALPAPVAESTIGSDGTSAEAEGDEVARLREELATVQARADEYLDQLQRTVAEFQNSRRRQEKQLADEIERANANLIKRLLPILDDFDLAFQNASATLEGGQAATVEAQQAWLEGFRQIQKKLLSILQDEGVTVVADGGPFDPNRHEAISSEPSDTVESGHIIEVVRAGYEYKGRVLRPALVRVAA</sequence>
<dbReference type="GO" id="GO:0006457">
    <property type="term" value="P:protein folding"/>
    <property type="evidence" value="ECO:0007669"/>
    <property type="project" value="InterPro"/>
</dbReference>
<evidence type="ECO:0000256" key="11">
    <source>
        <dbReference type="RuleBase" id="RU000639"/>
    </source>
</evidence>
<name>A0A540VEU9_9CHLR</name>
<keyword evidence="6 10" id="KW-0143">Chaperone</keyword>
<dbReference type="FunCoup" id="A0A540VEU9">
    <property type="interactions" value="466"/>
</dbReference>
<dbReference type="AlphaFoldDB" id="A0A540VEU9"/>
<evidence type="ECO:0000256" key="7">
    <source>
        <dbReference type="ARBA" id="ARBA00053401"/>
    </source>
</evidence>
<evidence type="ECO:0000256" key="12">
    <source>
        <dbReference type="RuleBase" id="RU004478"/>
    </source>
</evidence>
<evidence type="ECO:0000256" key="1">
    <source>
        <dbReference type="ARBA" id="ARBA00004496"/>
    </source>
</evidence>
<keyword evidence="4 10" id="KW-0963">Cytoplasm</keyword>
<comment type="subunit">
    <text evidence="3 10">Homodimer.</text>
</comment>
<accession>A0A540VEU9</accession>
<evidence type="ECO:0000256" key="9">
    <source>
        <dbReference type="ARBA" id="ARBA00076414"/>
    </source>
</evidence>
<keyword evidence="15" id="KW-1185">Reference proteome</keyword>
<comment type="function">
    <text evidence="7 10 11">Participates actively in the response to hyperosmotic and heat shock by preventing the aggregation of stress-denatured proteins, in association with DnaK and GrpE. It is the nucleotide exchange factor for DnaK and may function as a thermosensor. Unfolded proteins bind initially to DnaJ; upon interaction with the DnaJ-bound protein, DnaK hydrolyzes its bound ATP, resulting in the formation of a stable complex. GrpE releases ADP from DnaK; ATP binding to DnaK triggers the release of the substrate protein, thus completing the reaction cycle. Several rounds of ATP-dependent interactions between DnaJ, DnaK and GrpE are required for fully efficient folding.</text>
</comment>
<dbReference type="PRINTS" id="PR00773">
    <property type="entry name" value="GRPEPROTEIN"/>
</dbReference>
<feature type="region of interest" description="Disordered" evidence="13">
    <location>
        <begin position="1"/>
        <end position="111"/>
    </location>
</feature>
<proteinExistence type="inferred from homology"/>
<dbReference type="GO" id="GO:0000774">
    <property type="term" value="F:adenyl-nucleotide exchange factor activity"/>
    <property type="evidence" value="ECO:0007669"/>
    <property type="project" value="InterPro"/>
</dbReference>
<dbReference type="Gene3D" id="2.30.22.10">
    <property type="entry name" value="Head domain of nucleotide exchange factor GrpE"/>
    <property type="match status" value="1"/>
</dbReference>
<keyword evidence="5 10" id="KW-0346">Stress response</keyword>
<feature type="compositionally biased region" description="Polar residues" evidence="13">
    <location>
        <begin position="12"/>
        <end position="41"/>
    </location>
</feature>
<dbReference type="EMBL" id="VIGC01000015">
    <property type="protein sequence ID" value="TQE95290.1"/>
    <property type="molecule type" value="Genomic_DNA"/>
</dbReference>
<evidence type="ECO:0000313" key="14">
    <source>
        <dbReference type="EMBL" id="TQE95290.1"/>
    </source>
</evidence>
<dbReference type="OrthoDB" id="9812586at2"/>
<comment type="caution">
    <text evidence="14">The sequence shown here is derived from an EMBL/GenBank/DDBJ whole genome shotgun (WGS) entry which is preliminary data.</text>
</comment>
<dbReference type="GO" id="GO:0042803">
    <property type="term" value="F:protein homodimerization activity"/>
    <property type="evidence" value="ECO:0007669"/>
    <property type="project" value="InterPro"/>
</dbReference>
<dbReference type="InterPro" id="IPR013805">
    <property type="entry name" value="GrpE_CC"/>
</dbReference>
<organism evidence="14 15">
    <name type="scientific">Litorilinea aerophila</name>
    <dbReference type="NCBI Taxonomy" id="1204385"/>
    <lineage>
        <taxon>Bacteria</taxon>
        <taxon>Bacillati</taxon>
        <taxon>Chloroflexota</taxon>
        <taxon>Caldilineae</taxon>
        <taxon>Caldilineales</taxon>
        <taxon>Caldilineaceae</taxon>
        <taxon>Litorilinea</taxon>
    </lineage>
</organism>
<comment type="similarity">
    <text evidence="2 10 12">Belongs to the GrpE family.</text>
</comment>
<dbReference type="SUPFAM" id="SSF58014">
    <property type="entry name" value="Coiled-coil domain of nucleotide exchange factor GrpE"/>
    <property type="match status" value="1"/>
</dbReference>
<evidence type="ECO:0000256" key="10">
    <source>
        <dbReference type="HAMAP-Rule" id="MF_01151"/>
    </source>
</evidence>